<protein>
    <submittedName>
        <fullName evidence="5">Arrestin C-terminal-like domain-containing protein</fullName>
    </submittedName>
</protein>
<keyword evidence="4" id="KW-1185">Reference proteome</keyword>
<dbReference type="AlphaFoldDB" id="A0A914XX67"/>
<evidence type="ECO:0000256" key="2">
    <source>
        <dbReference type="SAM" id="MobiDB-lite"/>
    </source>
</evidence>
<dbReference type="SUPFAM" id="SSF81296">
    <property type="entry name" value="E set domains"/>
    <property type="match status" value="2"/>
</dbReference>
<dbReference type="GO" id="GO:0015031">
    <property type="term" value="P:protein transport"/>
    <property type="evidence" value="ECO:0007669"/>
    <property type="project" value="TreeGrafter"/>
</dbReference>
<dbReference type="SMART" id="SM01017">
    <property type="entry name" value="Arrestin_C"/>
    <property type="match status" value="1"/>
</dbReference>
<evidence type="ECO:0000313" key="4">
    <source>
        <dbReference type="Proteomes" id="UP000887577"/>
    </source>
</evidence>
<accession>A0A914XX67</accession>
<dbReference type="Proteomes" id="UP000887577">
    <property type="component" value="Unplaced"/>
</dbReference>
<dbReference type="Gene3D" id="2.60.40.640">
    <property type="match status" value="2"/>
</dbReference>
<dbReference type="Pfam" id="PF02752">
    <property type="entry name" value="Arrestin_C"/>
    <property type="match status" value="1"/>
</dbReference>
<feature type="domain" description="Arrestin C-terminal-like" evidence="3">
    <location>
        <begin position="163"/>
        <end position="301"/>
    </location>
</feature>
<dbReference type="GO" id="GO:0005737">
    <property type="term" value="C:cytoplasm"/>
    <property type="evidence" value="ECO:0007669"/>
    <property type="project" value="TreeGrafter"/>
</dbReference>
<dbReference type="InterPro" id="IPR014756">
    <property type="entry name" value="Ig_E-set"/>
</dbReference>
<comment type="similarity">
    <text evidence="1">Belongs to the arrestin family.</text>
</comment>
<feature type="region of interest" description="Disordered" evidence="2">
    <location>
        <begin position="325"/>
        <end position="352"/>
    </location>
</feature>
<dbReference type="Pfam" id="PF00339">
    <property type="entry name" value="Arrestin_N"/>
    <property type="match status" value="1"/>
</dbReference>
<evidence type="ECO:0000259" key="3">
    <source>
        <dbReference type="SMART" id="SM01017"/>
    </source>
</evidence>
<dbReference type="InterPro" id="IPR014752">
    <property type="entry name" value="Arrestin-like_C"/>
</dbReference>
<dbReference type="PANTHER" id="PTHR11188:SF175">
    <property type="entry name" value="ARRESTIN C-TERMINAL-LIKE DOMAIN-CONTAINING PROTEIN"/>
    <property type="match status" value="1"/>
</dbReference>
<proteinExistence type="inferred from homology"/>
<evidence type="ECO:0000256" key="1">
    <source>
        <dbReference type="ARBA" id="ARBA00005298"/>
    </source>
</evidence>
<reference evidence="5" key="1">
    <citation type="submission" date="2022-11" db="UniProtKB">
        <authorList>
            <consortium name="WormBaseParasite"/>
        </authorList>
    </citation>
    <scope>IDENTIFICATION</scope>
</reference>
<name>A0A914XX67_9BILA</name>
<dbReference type="PANTHER" id="PTHR11188">
    <property type="entry name" value="ARRESTIN DOMAIN CONTAINING PROTEIN"/>
    <property type="match status" value="1"/>
</dbReference>
<organism evidence="4 5">
    <name type="scientific">Panagrolaimus superbus</name>
    <dbReference type="NCBI Taxonomy" id="310955"/>
    <lineage>
        <taxon>Eukaryota</taxon>
        <taxon>Metazoa</taxon>
        <taxon>Ecdysozoa</taxon>
        <taxon>Nematoda</taxon>
        <taxon>Chromadorea</taxon>
        <taxon>Rhabditida</taxon>
        <taxon>Tylenchina</taxon>
        <taxon>Panagrolaimomorpha</taxon>
        <taxon>Panagrolaimoidea</taxon>
        <taxon>Panagrolaimidae</taxon>
        <taxon>Panagrolaimus</taxon>
    </lineage>
</organism>
<dbReference type="InterPro" id="IPR050357">
    <property type="entry name" value="Arrestin_domain-protein"/>
</dbReference>
<sequence length="352" mass="40161">MQGLQISLNSSTNVFFANSEVNGTVYLKIEEPLKARKIDVSIIGRAKTSFHHQRGKHTYLYSSIQSYLQQEFVLWKCQNGSNKLLPGSHQFPFKFMIPLKAPPNISGQYGNIRYYIKANIDIPWTFNKFVILAFSVYPYIDLNIDIRLAAPAIKYMEKTGIFSSKAIKVTLRMPKRGYVCGESIPIHVSIENESTSEIKSVESGIRVTYIFTATENTLFNGQTMTKDIIKKYCVEDVSLPNGMTKNTVFTRDIEIPQISPSFDHCEIIRLQYYVFVKVHTSAIFSSGPIASMPIIIGIIPLRKMISSTSGKPNFSGFETYMRPTAPPPDYHFNDANFRDGDRKNRKERRRNF</sequence>
<evidence type="ECO:0000313" key="5">
    <source>
        <dbReference type="WBParaSite" id="PSU_v2.g10346.t1"/>
    </source>
</evidence>
<dbReference type="InterPro" id="IPR011021">
    <property type="entry name" value="Arrestin-like_N"/>
</dbReference>
<dbReference type="WBParaSite" id="PSU_v2.g10346.t1">
    <property type="protein sequence ID" value="PSU_v2.g10346.t1"/>
    <property type="gene ID" value="PSU_v2.g10346"/>
</dbReference>
<dbReference type="InterPro" id="IPR011022">
    <property type="entry name" value="Arrestin_C-like"/>
</dbReference>